<accession>A0A1H5GV90</accession>
<dbReference type="Proteomes" id="UP000182725">
    <property type="component" value="Unassembled WGS sequence"/>
</dbReference>
<dbReference type="RefSeq" id="WP_074710710.1">
    <property type="nucleotide sequence ID" value="NZ_FNTV01000001.1"/>
</dbReference>
<proteinExistence type="predicted"/>
<dbReference type="AlphaFoldDB" id="A0A1H5GV90"/>
<sequence>MPLTSVFYAGPSTDTDRAKYRAGAAAYGVNGADDFKVTGHPSIPYALAVKAGEAHGYGVTDIADEDQLVQCATLATGTRWDLIVDRRNWQSLLGGPSTLEVIQGGATIPNIQTLRTKGPGVEDDQPLALVEWKGGINTPNKVIDLRCWVAPGGYVIADLLARDYLAQPGAEVLLGSTTYRYTMGANGVWGWVDQTQMLTTASPMSGNVKPDWAPLRTWSGYVSVSSGAGGDNRTATAATNATGEGGLWFGYNGLPNFSGVYSVQLTGEHALPQFAHVPTVLNVSATRIKFKSRRLDSSNWANGYAGISMYVTVVGW</sequence>
<evidence type="ECO:0000313" key="1">
    <source>
        <dbReference type="EMBL" id="SEE19381.1"/>
    </source>
</evidence>
<name>A0A1H5GV90_9MICC</name>
<reference evidence="1 2" key="1">
    <citation type="submission" date="2016-10" db="EMBL/GenBank/DDBJ databases">
        <authorList>
            <person name="de Groot N.N."/>
        </authorList>
    </citation>
    <scope>NUCLEOTIDE SEQUENCE [LARGE SCALE GENOMIC DNA]</scope>
    <source>
        <strain evidence="1 2">DSM 22274</strain>
    </source>
</reference>
<protein>
    <submittedName>
        <fullName evidence="1">Uncharacterized protein</fullName>
    </submittedName>
</protein>
<evidence type="ECO:0000313" key="2">
    <source>
        <dbReference type="Proteomes" id="UP000182725"/>
    </source>
</evidence>
<dbReference type="EMBL" id="FNTV01000001">
    <property type="protein sequence ID" value="SEE19381.1"/>
    <property type="molecule type" value="Genomic_DNA"/>
</dbReference>
<organism evidence="1 2">
    <name type="scientific">Arthrobacter alpinus</name>
    <dbReference type="NCBI Taxonomy" id="656366"/>
    <lineage>
        <taxon>Bacteria</taxon>
        <taxon>Bacillati</taxon>
        <taxon>Actinomycetota</taxon>
        <taxon>Actinomycetes</taxon>
        <taxon>Micrococcales</taxon>
        <taxon>Micrococcaceae</taxon>
        <taxon>Arthrobacter</taxon>
    </lineage>
</organism>
<gene>
    <name evidence="1" type="ORF">SAMN04489740_0854</name>
</gene>